<evidence type="ECO:0000313" key="1">
    <source>
        <dbReference type="EMBL" id="NHZ78189.1"/>
    </source>
</evidence>
<organism evidence="1 2">
    <name type="scientific">Massilia frigida</name>
    <dbReference type="NCBI Taxonomy" id="2609281"/>
    <lineage>
        <taxon>Bacteria</taxon>
        <taxon>Pseudomonadati</taxon>
        <taxon>Pseudomonadota</taxon>
        <taxon>Betaproteobacteria</taxon>
        <taxon>Burkholderiales</taxon>
        <taxon>Oxalobacteraceae</taxon>
        <taxon>Telluria group</taxon>
        <taxon>Massilia</taxon>
    </lineage>
</organism>
<reference evidence="1 2" key="1">
    <citation type="submission" date="2019-10" db="EMBL/GenBank/DDBJ databases">
        <title>Taxonomy of Antarctic Massilia spp.: description of Massilia rubra sp. nov., Massilia aquatica sp. nov., Massilia mucilaginosa sp. nov., Massilia frigida sp. nov. isolated from streams, lakes and regoliths.</title>
        <authorList>
            <person name="Holochova P."/>
            <person name="Sedlacek I."/>
            <person name="Kralova S."/>
            <person name="Maslanova I."/>
            <person name="Busse H.-J."/>
            <person name="Stankova E."/>
            <person name="Vrbovska V."/>
            <person name="Kovarovic V."/>
            <person name="Bartak M."/>
            <person name="Svec P."/>
            <person name="Pantucek R."/>
        </authorList>
    </citation>
    <scope>NUCLEOTIDE SEQUENCE [LARGE SCALE GENOMIC DNA]</scope>
    <source>
        <strain evidence="1 2">CCM 8695</strain>
    </source>
</reference>
<protein>
    <recommendedName>
        <fullName evidence="3">DUF4785 family protein</fullName>
    </recommendedName>
</protein>
<dbReference type="RefSeq" id="WP_167084796.1">
    <property type="nucleotide sequence ID" value="NZ_WHJG01000002.1"/>
</dbReference>
<name>A0ABX0MYX1_9BURK</name>
<dbReference type="EMBL" id="WHJG01000002">
    <property type="protein sequence ID" value="NHZ78189.1"/>
    <property type="molecule type" value="Genomic_DNA"/>
</dbReference>
<gene>
    <name evidence="1" type="ORF">F2P44_02640</name>
</gene>
<evidence type="ECO:0008006" key="3">
    <source>
        <dbReference type="Google" id="ProtNLM"/>
    </source>
</evidence>
<sequence>MFAAMILAAAVAQVYPTGAEVPENLLRISVAFDSASRTALLSRFGLRRASGVPIGNPFLEQELWSPDSKALTILLHPGRVKSGLAENPVLHAGDAVELTFDSHAIKRWTVRPADISGPMIGNWRIARVAAGSRQSVKVDLDAPIDFQGRHLIAVADASGVKVPGRIEVAPGERRWLFNPLAPWRKGTYRLVVHGLLEDPSGNRVSDSFELPSAAQRTRVQDHVVDFVIR</sequence>
<evidence type="ECO:0000313" key="2">
    <source>
        <dbReference type="Proteomes" id="UP000621455"/>
    </source>
</evidence>
<accession>A0ABX0MYX1</accession>
<comment type="caution">
    <text evidence="1">The sequence shown here is derived from an EMBL/GenBank/DDBJ whole genome shotgun (WGS) entry which is preliminary data.</text>
</comment>
<dbReference type="Proteomes" id="UP000621455">
    <property type="component" value="Unassembled WGS sequence"/>
</dbReference>
<keyword evidence="2" id="KW-1185">Reference proteome</keyword>
<proteinExistence type="predicted"/>